<keyword evidence="2" id="KW-1003">Cell membrane</keyword>
<comment type="caution">
    <text evidence="8">The sequence shown here is derived from an EMBL/GenBank/DDBJ whole genome shotgun (WGS) entry which is preliminary data.</text>
</comment>
<dbReference type="CDD" id="cd06579">
    <property type="entry name" value="TM_PBP1_transp_AraH_like"/>
    <property type="match status" value="1"/>
</dbReference>
<dbReference type="PANTHER" id="PTHR32196:SF72">
    <property type="entry name" value="RIBOSE IMPORT PERMEASE PROTEIN RBSC"/>
    <property type="match status" value="1"/>
</dbReference>
<name>A0A2N3L4N3_9PROT</name>
<evidence type="ECO:0000256" key="7">
    <source>
        <dbReference type="SAM" id="Phobius"/>
    </source>
</evidence>
<feature type="transmembrane region" description="Helical" evidence="7">
    <location>
        <begin position="118"/>
        <end position="135"/>
    </location>
</feature>
<feature type="transmembrane region" description="Helical" evidence="7">
    <location>
        <begin position="142"/>
        <end position="164"/>
    </location>
</feature>
<dbReference type="Proteomes" id="UP000233332">
    <property type="component" value="Unassembled WGS sequence"/>
</dbReference>
<evidence type="ECO:0000256" key="1">
    <source>
        <dbReference type="ARBA" id="ARBA00004651"/>
    </source>
</evidence>
<accession>A0A2N3L4N3</accession>
<protein>
    <submittedName>
        <fullName evidence="8">ABC transporter permease</fullName>
    </submittedName>
</protein>
<dbReference type="InterPro" id="IPR001851">
    <property type="entry name" value="ABC_transp_permease"/>
</dbReference>
<evidence type="ECO:0000313" key="9">
    <source>
        <dbReference type="Proteomes" id="UP000233332"/>
    </source>
</evidence>
<evidence type="ECO:0000256" key="2">
    <source>
        <dbReference type="ARBA" id="ARBA00022475"/>
    </source>
</evidence>
<keyword evidence="5 7" id="KW-0472">Membrane</keyword>
<dbReference type="AlphaFoldDB" id="A0A2N3L4N3"/>
<feature type="transmembrane region" description="Helical" evidence="7">
    <location>
        <begin position="187"/>
        <end position="208"/>
    </location>
</feature>
<keyword evidence="3 7" id="KW-0812">Transmembrane</keyword>
<feature type="transmembrane region" description="Helical" evidence="7">
    <location>
        <begin position="239"/>
        <end position="261"/>
    </location>
</feature>
<dbReference type="RefSeq" id="WP_101302933.1">
    <property type="nucleotide sequence ID" value="NZ_NXGX01000005.1"/>
</dbReference>
<dbReference type="GO" id="GO:0005886">
    <property type="term" value="C:plasma membrane"/>
    <property type="evidence" value="ECO:0007669"/>
    <property type="project" value="UniProtKB-SubCell"/>
</dbReference>
<proteinExistence type="predicted"/>
<dbReference type="PANTHER" id="PTHR32196">
    <property type="entry name" value="ABC TRANSPORTER PERMEASE PROTEIN YPHD-RELATED-RELATED"/>
    <property type="match status" value="1"/>
</dbReference>
<comment type="subcellular location">
    <subcellularLocation>
        <location evidence="1">Cell membrane</location>
        <topology evidence="1">Multi-pass membrane protein</topology>
    </subcellularLocation>
</comment>
<feature type="region of interest" description="Disordered" evidence="6">
    <location>
        <begin position="1"/>
        <end position="20"/>
    </location>
</feature>
<feature type="transmembrane region" description="Helical" evidence="7">
    <location>
        <begin position="293"/>
        <end position="312"/>
    </location>
</feature>
<keyword evidence="4 7" id="KW-1133">Transmembrane helix</keyword>
<keyword evidence="9" id="KW-1185">Reference proteome</keyword>
<evidence type="ECO:0000256" key="6">
    <source>
        <dbReference type="SAM" id="MobiDB-lite"/>
    </source>
</evidence>
<dbReference type="GO" id="GO:0022857">
    <property type="term" value="F:transmembrane transporter activity"/>
    <property type="evidence" value="ECO:0007669"/>
    <property type="project" value="InterPro"/>
</dbReference>
<evidence type="ECO:0000256" key="3">
    <source>
        <dbReference type="ARBA" id="ARBA00022692"/>
    </source>
</evidence>
<gene>
    <name evidence="8" type="ORF">COO92_13580</name>
</gene>
<organism evidence="8 9">
    <name type="scientific">Thalassospira lohafexi</name>
    <dbReference type="NCBI Taxonomy" id="744227"/>
    <lineage>
        <taxon>Bacteria</taxon>
        <taxon>Pseudomonadati</taxon>
        <taxon>Pseudomonadota</taxon>
        <taxon>Alphaproteobacteria</taxon>
        <taxon>Rhodospirillales</taxon>
        <taxon>Thalassospiraceae</taxon>
        <taxon>Thalassospira</taxon>
    </lineage>
</organism>
<feature type="transmembrane region" description="Helical" evidence="7">
    <location>
        <begin position="267"/>
        <end position="286"/>
    </location>
</feature>
<sequence>MTSAKALKTETKSETNKPEATAVQNGVHNRMLGIFKAREAGLVAIILIICIAMSFASPYFLTWQNFRAMLLSFSIEGIVVVGMTILLIVGGIDLSVGSVVCLAMVIGGKLFLMGLDPWSASLIAVLACGFIGYLMGQCVTRIGLHFFIVSLAFMVIARGLSLLITKGTPQSLFSLPPSFKFIGQGDIAGMPFVIILFFGIVVFFDLLLRHSTLFRKVYYTGSNEKAALFSGIKTKRIKIVCSTLCGLLSGVAGVVYMARFGAATPQFGIGMELSVIAAAVIGGASLNGGAGTIFGAVLGAALLSLVTSSLILLDVPVYWQDIIRGLILLVAVSADHLLNKRKRSTSTKS</sequence>
<feature type="compositionally biased region" description="Basic and acidic residues" evidence="6">
    <location>
        <begin position="7"/>
        <end position="17"/>
    </location>
</feature>
<feature type="transmembrane region" description="Helical" evidence="7">
    <location>
        <begin position="318"/>
        <end position="338"/>
    </location>
</feature>
<evidence type="ECO:0000256" key="5">
    <source>
        <dbReference type="ARBA" id="ARBA00023136"/>
    </source>
</evidence>
<dbReference type="EMBL" id="NXGX01000005">
    <property type="protein sequence ID" value="PKR57799.1"/>
    <property type="molecule type" value="Genomic_DNA"/>
</dbReference>
<feature type="transmembrane region" description="Helical" evidence="7">
    <location>
        <begin position="66"/>
        <end position="89"/>
    </location>
</feature>
<evidence type="ECO:0000256" key="4">
    <source>
        <dbReference type="ARBA" id="ARBA00022989"/>
    </source>
</evidence>
<evidence type="ECO:0000313" key="8">
    <source>
        <dbReference type="EMBL" id="PKR57799.1"/>
    </source>
</evidence>
<reference evidence="8 9" key="1">
    <citation type="submission" date="2017-09" db="EMBL/GenBank/DDBJ databases">
        <title>Biodiversity and function of Thalassospira species in the particle-attached aromatic-hydrocarbon-degrading consortia from the surface seawater of the China South Sea.</title>
        <authorList>
            <person name="Dong C."/>
            <person name="Lai Q."/>
            <person name="Shao Z."/>
        </authorList>
    </citation>
    <scope>NUCLEOTIDE SEQUENCE [LARGE SCALE GENOMIC DNA]</scope>
    <source>
        <strain evidence="8 9">139Z-12</strain>
    </source>
</reference>
<dbReference type="Pfam" id="PF02653">
    <property type="entry name" value="BPD_transp_2"/>
    <property type="match status" value="1"/>
</dbReference>
<feature type="transmembrane region" description="Helical" evidence="7">
    <location>
        <begin position="40"/>
        <end position="60"/>
    </location>
</feature>